<feature type="transmembrane region" description="Helical" evidence="1">
    <location>
        <begin position="345"/>
        <end position="365"/>
    </location>
</feature>
<dbReference type="EMBL" id="CP106881">
    <property type="protein sequence ID" value="UYG52662.1"/>
    <property type="molecule type" value="Genomic_DNA"/>
</dbReference>
<dbReference type="PANTHER" id="PTHR12126:SF11">
    <property type="entry name" value="NADH DEHYDROGENASE [UBIQUINONE] 1 ALPHA SUBCOMPLEX SUBUNIT 9, MITOCHONDRIAL"/>
    <property type="match status" value="1"/>
</dbReference>
<dbReference type="Proteomes" id="UP001162800">
    <property type="component" value="Chromosome"/>
</dbReference>
<keyword evidence="1" id="KW-1133">Transmembrane helix</keyword>
<evidence type="ECO:0000256" key="1">
    <source>
        <dbReference type="SAM" id="Phobius"/>
    </source>
</evidence>
<dbReference type="InterPro" id="IPR051207">
    <property type="entry name" value="ComplexI_NDUFA9_subunit"/>
</dbReference>
<dbReference type="SUPFAM" id="SSF51735">
    <property type="entry name" value="NAD(P)-binding Rossmann-fold domains"/>
    <property type="match status" value="1"/>
</dbReference>
<evidence type="ECO:0000313" key="3">
    <source>
        <dbReference type="EMBL" id="UYG52662.1"/>
    </source>
</evidence>
<keyword evidence="4" id="KW-1185">Reference proteome</keyword>
<accession>A0ABY6GC50</accession>
<dbReference type="InterPro" id="IPR036291">
    <property type="entry name" value="NAD(P)-bd_dom_sf"/>
</dbReference>
<feature type="transmembrane region" description="Helical" evidence="1">
    <location>
        <begin position="372"/>
        <end position="390"/>
    </location>
</feature>
<keyword evidence="1" id="KW-0472">Membrane</keyword>
<feature type="transmembrane region" description="Helical" evidence="1">
    <location>
        <begin position="308"/>
        <end position="325"/>
    </location>
</feature>
<sequence>MKVLVTGATGAIGSALVRALRAAHCEVVAASRAPADPAGLPVDLAAVPSRQWWAQQLQGVQVVVNAAGIIRESAGQSFDAVHTRGPQELFHGCVAAGVRHVIQISALGADEGAASAFHRSKKAADDLLRGLPVASTIVQPSLVYGPGVASAALFDSLATLPWLMLPRGGASAVQPVRLEDVVQGLVKLVTQPAAGQRTLAFVGPEPLTLREYLGQLRERQGISTRQRIFSLPDGLALWGARLLEWWPRTPMTREAVGMLLRGNAASATGFAQLLGHAPQPPGRGQGPGEARAHRHAAMLALWLPPMRLAVALLWIWTGLVSLGLYPEHASLALLAGVGLTGVLAWWSLYVAAVLDLALGVAVFFTRGQARRWVWLAQLATMLGYTAILSLRAPEWWLHPFGPLSKNLPFALLIGLLWAFEPPLRHNRR</sequence>
<organism evidence="3 4">
    <name type="scientific">Comamonas endophytica</name>
    <dbReference type="NCBI Taxonomy" id="2949090"/>
    <lineage>
        <taxon>Bacteria</taxon>
        <taxon>Pseudomonadati</taxon>
        <taxon>Pseudomonadota</taxon>
        <taxon>Betaproteobacteria</taxon>
        <taxon>Burkholderiales</taxon>
        <taxon>Comamonadaceae</taxon>
        <taxon>Comamonas</taxon>
    </lineage>
</organism>
<dbReference type="Pfam" id="PF13781">
    <property type="entry name" value="DoxX_3"/>
    <property type="match status" value="1"/>
</dbReference>
<evidence type="ECO:0000259" key="2">
    <source>
        <dbReference type="Pfam" id="PF13460"/>
    </source>
</evidence>
<dbReference type="InterPro" id="IPR025695">
    <property type="entry name" value="DoxX-like"/>
</dbReference>
<gene>
    <name evidence="3" type="ORF">M9799_05315</name>
</gene>
<feature type="transmembrane region" description="Helical" evidence="1">
    <location>
        <begin position="396"/>
        <end position="419"/>
    </location>
</feature>
<protein>
    <submittedName>
        <fullName evidence="3">SDR family oxidoreductase</fullName>
    </submittedName>
</protein>
<proteinExistence type="predicted"/>
<feature type="domain" description="NAD(P)-binding" evidence="2">
    <location>
        <begin position="7"/>
        <end position="141"/>
    </location>
</feature>
<dbReference type="Pfam" id="PF13460">
    <property type="entry name" value="NAD_binding_10"/>
    <property type="match status" value="1"/>
</dbReference>
<name>A0ABY6GC50_9BURK</name>
<dbReference type="PANTHER" id="PTHR12126">
    <property type="entry name" value="NADH-UBIQUINONE OXIDOREDUCTASE 39 KDA SUBUNIT-RELATED"/>
    <property type="match status" value="1"/>
</dbReference>
<evidence type="ECO:0000313" key="4">
    <source>
        <dbReference type="Proteomes" id="UP001162800"/>
    </source>
</evidence>
<keyword evidence="1" id="KW-0812">Transmembrane</keyword>
<dbReference type="RefSeq" id="WP_231043477.1">
    <property type="nucleotide sequence ID" value="NZ_CP106881.1"/>
</dbReference>
<dbReference type="InterPro" id="IPR016040">
    <property type="entry name" value="NAD(P)-bd_dom"/>
</dbReference>
<dbReference type="Gene3D" id="3.40.50.720">
    <property type="entry name" value="NAD(P)-binding Rossmann-like Domain"/>
    <property type="match status" value="1"/>
</dbReference>
<reference evidence="3" key="1">
    <citation type="submission" date="2022-09" db="EMBL/GenBank/DDBJ databases">
        <title>The complete genome of Acidovorax sp. 5MLIR.</title>
        <authorList>
            <person name="Liu L."/>
            <person name="Yue J."/>
            <person name="Yang F."/>
            <person name="Yuan J."/>
            <person name="Li L."/>
        </authorList>
    </citation>
    <scope>NUCLEOTIDE SEQUENCE</scope>
    <source>
        <strain evidence="3">5MLIR</strain>
    </source>
</reference>